<evidence type="ECO:0000313" key="1">
    <source>
        <dbReference type="EMBL" id="KAF7674640.1"/>
    </source>
</evidence>
<organism evidence="1 2">
    <name type="scientific">Alternaria burnsii</name>
    <dbReference type="NCBI Taxonomy" id="1187904"/>
    <lineage>
        <taxon>Eukaryota</taxon>
        <taxon>Fungi</taxon>
        <taxon>Dikarya</taxon>
        <taxon>Ascomycota</taxon>
        <taxon>Pezizomycotina</taxon>
        <taxon>Dothideomycetes</taxon>
        <taxon>Pleosporomycetidae</taxon>
        <taxon>Pleosporales</taxon>
        <taxon>Pleosporineae</taxon>
        <taxon>Pleosporaceae</taxon>
        <taxon>Alternaria</taxon>
        <taxon>Alternaria sect. Alternaria</taxon>
    </lineage>
</organism>
<reference evidence="1" key="1">
    <citation type="submission" date="2020-01" db="EMBL/GenBank/DDBJ databases">
        <authorList>
            <person name="Feng Z.H.Z."/>
        </authorList>
    </citation>
    <scope>NUCLEOTIDE SEQUENCE</scope>
    <source>
        <strain evidence="1">CBS107.38</strain>
    </source>
</reference>
<dbReference type="AlphaFoldDB" id="A0A8H7B1L0"/>
<dbReference type="GeneID" id="62205625"/>
<dbReference type="RefSeq" id="XP_038784935.1">
    <property type="nucleotide sequence ID" value="XM_038932447.1"/>
</dbReference>
<protein>
    <submittedName>
        <fullName evidence="1">Uncharacterized protein</fullName>
    </submittedName>
</protein>
<accession>A0A8H7B1L0</accession>
<keyword evidence="2" id="KW-1185">Reference proteome</keyword>
<dbReference type="EMBL" id="JAAABM010000010">
    <property type="protein sequence ID" value="KAF7674640.1"/>
    <property type="molecule type" value="Genomic_DNA"/>
</dbReference>
<sequence>MISLNSPSTRVPQIAVLIITMAYESSNETDPRLSTTTIVASNVTNHDDVLFSYLQKLVTSTFRPSVHPVVLMGSYESRRSGEIVENFRASVVGWDVLDASEMFFVSPQEGTDRKSALMAVIRLVKKEAHKRMAELEAKIADPL</sequence>
<proteinExistence type="predicted"/>
<reference evidence="1" key="2">
    <citation type="submission" date="2020-08" db="EMBL/GenBank/DDBJ databases">
        <title>Draft Genome Sequence of Cumin Blight Pathogen Alternaria burnsii.</title>
        <authorList>
            <person name="Feng Z."/>
        </authorList>
    </citation>
    <scope>NUCLEOTIDE SEQUENCE</scope>
    <source>
        <strain evidence="1">CBS107.38</strain>
    </source>
</reference>
<dbReference type="Proteomes" id="UP000596902">
    <property type="component" value="Unassembled WGS sequence"/>
</dbReference>
<name>A0A8H7B1L0_9PLEO</name>
<comment type="caution">
    <text evidence="1">The sequence shown here is derived from an EMBL/GenBank/DDBJ whole genome shotgun (WGS) entry which is preliminary data.</text>
</comment>
<evidence type="ECO:0000313" key="2">
    <source>
        <dbReference type="Proteomes" id="UP000596902"/>
    </source>
</evidence>
<gene>
    <name evidence="1" type="ORF">GT037_007400</name>
</gene>